<comment type="caution">
    <text evidence="1">The sequence shown here is derived from an EMBL/GenBank/DDBJ whole genome shotgun (WGS) entry which is preliminary data.</text>
</comment>
<accession>A0ACB8YV78</accession>
<protein>
    <submittedName>
        <fullName evidence="1">Uncharacterized protein</fullName>
    </submittedName>
</protein>
<sequence length="91" mass="9867">MSLNHHFQPVAAPSSLSTNQKSQASFQQPKPSEAFGSRSSSPIENEVEYGPMAYEGSSPFVWISSISIVIRPGGISIRFHPSNFISQSKIG</sequence>
<reference evidence="1 2" key="2">
    <citation type="journal article" date="2022" name="Mol. Ecol. Resour.">
        <title>The genomes of chicory, endive, great burdock and yacon provide insights into Asteraceae paleo-polyploidization history and plant inulin production.</title>
        <authorList>
            <person name="Fan W."/>
            <person name="Wang S."/>
            <person name="Wang H."/>
            <person name="Wang A."/>
            <person name="Jiang F."/>
            <person name="Liu H."/>
            <person name="Zhao H."/>
            <person name="Xu D."/>
            <person name="Zhang Y."/>
        </authorList>
    </citation>
    <scope>NUCLEOTIDE SEQUENCE [LARGE SCALE GENOMIC DNA]</scope>
    <source>
        <strain evidence="2">cv. Punajuju</strain>
        <tissue evidence="1">Leaves</tissue>
    </source>
</reference>
<organism evidence="1 2">
    <name type="scientific">Cichorium intybus</name>
    <name type="common">Chicory</name>
    <dbReference type="NCBI Taxonomy" id="13427"/>
    <lineage>
        <taxon>Eukaryota</taxon>
        <taxon>Viridiplantae</taxon>
        <taxon>Streptophyta</taxon>
        <taxon>Embryophyta</taxon>
        <taxon>Tracheophyta</taxon>
        <taxon>Spermatophyta</taxon>
        <taxon>Magnoliopsida</taxon>
        <taxon>eudicotyledons</taxon>
        <taxon>Gunneridae</taxon>
        <taxon>Pentapetalae</taxon>
        <taxon>asterids</taxon>
        <taxon>campanulids</taxon>
        <taxon>Asterales</taxon>
        <taxon>Asteraceae</taxon>
        <taxon>Cichorioideae</taxon>
        <taxon>Cichorieae</taxon>
        <taxon>Cichoriinae</taxon>
        <taxon>Cichorium</taxon>
    </lineage>
</organism>
<proteinExistence type="predicted"/>
<reference evidence="2" key="1">
    <citation type="journal article" date="2022" name="Mol. Ecol. Resour.">
        <title>The genomes of chicory, endive, great burdock and yacon provide insights into Asteraceae palaeo-polyploidization history and plant inulin production.</title>
        <authorList>
            <person name="Fan W."/>
            <person name="Wang S."/>
            <person name="Wang H."/>
            <person name="Wang A."/>
            <person name="Jiang F."/>
            <person name="Liu H."/>
            <person name="Zhao H."/>
            <person name="Xu D."/>
            <person name="Zhang Y."/>
        </authorList>
    </citation>
    <scope>NUCLEOTIDE SEQUENCE [LARGE SCALE GENOMIC DNA]</scope>
    <source>
        <strain evidence="2">cv. Punajuju</strain>
    </source>
</reference>
<gene>
    <name evidence="1" type="ORF">L2E82_47122</name>
</gene>
<evidence type="ECO:0000313" key="1">
    <source>
        <dbReference type="EMBL" id="KAI3689172.1"/>
    </source>
</evidence>
<keyword evidence="2" id="KW-1185">Reference proteome</keyword>
<evidence type="ECO:0000313" key="2">
    <source>
        <dbReference type="Proteomes" id="UP001055811"/>
    </source>
</evidence>
<dbReference type="Proteomes" id="UP001055811">
    <property type="component" value="Linkage Group LG09"/>
</dbReference>
<dbReference type="EMBL" id="CM042017">
    <property type="protein sequence ID" value="KAI3689172.1"/>
    <property type="molecule type" value="Genomic_DNA"/>
</dbReference>
<name>A0ACB8YV78_CICIN</name>